<comment type="caution">
    <text evidence="1">The sequence shown here is derived from an EMBL/GenBank/DDBJ whole genome shotgun (WGS) entry which is preliminary data.</text>
</comment>
<proteinExistence type="predicted"/>
<gene>
    <name evidence="1" type="ORF">ACFP50_17855</name>
</gene>
<accession>A0ABW1M2E7</accession>
<keyword evidence="2" id="KW-1185">Reference proteome</keyword>
<evidence type="ECO:0000313" key="1">
    <source>
        <dbReference type="EMBL" id="MFC6057267.1"/>
    </source>
</evidence>
<dbReference type="EMBL" id="JBHSPT010000039">
    <property type="protein sequence ID" value="MFC6057267.1"/>
    <property type="molecule type" value="Genomic_DNA"/>
</dbReference>
<sequence length="140" mass="15479">MDPTLLTLAGTAGTSLVTLLAAEGWQQTRDGVVTVWRRFRPQAVEEVERELEASRTAVLDAGEGDGTDPAGRLEGQWVGRFAALLGEHPEAADELRDLVEEWRRRAADGQEIRGDVRMEARAEGNGRVYQAGRDQHITER</sequence>
<dbReference type="RefSeq" id="WP_386398609.1">
    <property type="nucleotide sequence ID" value="NZ_JBHSPT010000039.1"/>
</dbReference>
<protein>
    <submittedName>
        <fullName evidence="1">Uncharacterized protein</fullName>
    </submittedName>
</protein>
<reference evidence="2" key="1">
    <citation type="journal article" date="2019" name="Int. J. Syst. Evol. Microbiol.">
        <title>The Global Catalogue of Microorganisms (GCM) 10K type strain sequencing project: providing services to taxonomists for standard genome sequencing and annotation.</title>
        <authorList>
            <consortium name="The Broad Institute Genomics Platform"/>
            <consortium name="The Broad Institute Genome Sequencing Center for Infectious Disease"/>
            <person name="Wu L."/>
            <person name="Ma J."/>
        </authorList>
    </citation>
    <scope>NUCLEOTIDE SEQUENCE [LARGE SCALE GENOMIC DNA]</scope>
    <source>
        <strain evidence="2">JCM 12763</strain>
    </source>
</reference>
<name>A0ABW1M2E7_9ACTN</name>
<evidence type="ECO:0000313" key="2">
    <source>
        <dbReference type="Proteomes" id="UP001596242"/>
    </source>
</evidence>
<organism evidence="1 2">
    <name type="scientific">Streptomyces pratens</name>
    <dbReference type="NCBI Taxonomy" id="887456"/>
    <lineage>
        <taxon>Bacteria</taxon>
        <taxon>Bacillati</taxon>
        <taxon>Actinomycetota</taxon>
        <taxon>Actinomycetes</taxon>
        <taxon>Kitasatosporales</taxon>
        <taxon>Streptomycetaceae</taxon>
        <taxon>Streptomyces</taxon>
    </lineage>
</organism>
<dbReference type="Proteomes" id="UP001596242">
    <property type="component" value="Unassembled WGS sequence"/>
</dbReference>